<dbReference type="AlphaFoldDB" id="A0A0E3ZBQ5"/>
<evidence type="ECO:0000256" key="3">
    <source>
        <dbReference type="ARBA" id="ARBA00008883"/>
    </source>
</evidence>
<dbReference type="FunFam" id="3.40.50.300:FF:000527">
    <property type="entry name" value="Tyrosine-protein kinase etk"/>
    <property type="match status" value="1"/>
</dbReference>
<dbReference type="InterPro" id="IPR050445">
    <property type="entry name" value="Bact_polysacc_biosynth/exp"/>
</dbReference>
<protein>
    <recommendedName>
        <fullName evidence="4">non-specific protein-tyrosine kinase</fullName>
        <ecNumber evidence="4">2.7.10.2</ecNumber>
    </recommendedName>
</protein>
<sequence>MSEKEVFQFESEEIDIKNILQKYLRYWYLFVIGVVICLGLAFLYLRYATPAYNISSTLLIKDDKKGPDLSGNAVFSDLELFKASKNIDNEIQVLKSKSLMQRVLTELSLYTSYYVEGNIKTSEVYGRSLPVKVIVSTLDSAAFDKTLTLYIKDNNSFELEGEESQERSAYKFGQEIKHAYGTFTVVAASGVSTRNKANLIIKFHDIRKLADYYNKELTVAPVNKEASVLTISLVDPVPEKGKDIINKLVEVYNKEAVEDKNLVAASTIEFIDERLKFLTTELTDVEKNVEQYKRENELTDVSSEAQLYLQRASEYNKQLAEFEIQLDVLNSIETYLSKHQEGDFEVVPSTLNIQDPTLLGLINKFNELQLDRQRMLRTTQANNPLVQNMTDQLANLKTNILENLRNIKNGLVITRNNLQASSAQFESRIQQVPSIERELLEINRQQGIKEGLYLYLLQKREESALSLAATVSNSRVIDSAMAGDLPVKPKKQLVYLLAIILGLGIPFACIYLRDLLNDKVQTLQDVKKGTATPVLGEISHSEYPDKLVVTENSRSAVTELFRLARTNLQFSTVGNENKVILVTSSMTGEGKTFFSINMGASLALTGKRVVLVNFDLRKPRLMQDMGLSNEVGITNYLISEKLAVQDILTPSPSVPGLYAIGSGPIPPNPAELMLSSKVTHLLEELKEQFDHVLIDTPPVGQVADAFTLAPLIDSSVFIIRYGYTHKSQIDIVDDIYKNKKLNHLMIVLNDAKKENGYGYGYAYGYGYGESSKKGWKKKLKAGMGA</sequence>
<keyword evidence="14" id="KW-0829">Tyrosine-protein kinase</keyword>
<dbReference type="RefSeq" id="WP_046308643.1">
    <property type="nucleotide sequence ID" value="NZ_CBCSCY010000044.1"/>
</dbReference>
<dbReference type="PATRIC" id="fig|400092.3.peg.173"/>
<evidence type="ECO:0000256" key="6">
    <source>
        <dbReference type="ARBA" id="ARBA00022519"/>
    </source>
</evidence>
<evidence type="ECO:0000256" key="4">
    <source>
        <dbReference type="ARBA" id="ARBA00011903"/>
    </source>
</evidence>
<dbReference type="GO" id="GO:0005886">
    <property type="term" value="C:plasma membrane"/>
    <property type="evidence" value="ECO:0007669"/>
    <property type="project" value="UniProtKB-SubCell"/>
</dbReference>
<dbReference type="GO" id="GO:0042802">
    <property type="term" value="F:identical protein binding"/>
    <property type="evidence" value="ECO:0007669"/>
    <property type="project" value="UniProtKB-ARBA"/>
</dbReference>
<dbReference type="Pfam" id="PF13614">
    <property type="entry name" value="AAA_31"/>
    <property type="match status" value="1"/>
</dbReference>
<dbReference type="InterPro" id="IPR027417">
    <property type="entry name" value="P-loop_NTPase"/>
</dbReference>
<comment type="similarity">
    <text evidence="2">Belongs to the CpsD/CapB family.</text>
</comment>
<evidence type="ECO:0000256" key="7">
    <source>
        <dbReference type="ARBA" id="ARBA00022679"/>
    </source>
</evidence>
<dbReference type="Pfam" id="PF02706">
    <property type="entry name" value="Wzz"/>
    <property type="match status" value="1"/>
</dbReference>
<dbReference type="OrthoDB" id="9794577at2"/>
<name>A0A0E3ZBQ5_9BACT</name>
<dbReference type="InterPro" id="IPR003856">
    <property type="entry name" value="LPS_length_determ_N"/>
</dbReference>
<dbReference type="HOGENOM" id="CLU_009912_6_0_10"/>
<reference evidence="21 22" key="1">
    <citation type="journal article" date="2015" name="Sci. Rep.">
        <title>Unraveling adaptation of Pontibacter korlensis to radiation and infertility in desert through complete genome and comparative transcriptomic analysis.</title>
        <authorList>
            <person name="Dai J."/>
            <person name="Dai W."/>
            <person name="Qiu C."/>
            <person name="Yang Z."/>
            <person name="Zhang Y."/>
            <person name="Zhou M."/>
            <person name="Zhang L."/>
            <person name="Fang C."/>
            <person name="Gao Q."/>
            <person name="Yang Q."/>
            <person name="Li X."/>
            <person name="Wang Z."/>
            <person name="Wang Z."/>
            <person name="Jia Z."/>
            <person name="Chen X."/>
        </authorList>
    </citation>
    <scope>NUCLEOTIDE SEQUENCE [LARGE SCALE GENOMIC DNA]</scope>
    <source>
        <strain evidence="21 22">X14-1T</strain>
    </source>
</reference>
<keyword evidence="16" id="KW-0175">Coiled coil</keyword>
<evidence type="ECO:0000313" key="21">
    <source>
        <dbReference type="EMBL" id="AKD01938.1"/>
    </source>
</evidence>
<evidence type="ECO:0000256" key="10">
    <source>
        <dbReference type="ARBA" id="ARBA00022777"/>
    </source>
</evidence>
<dbReference type="STRING" id="400092.PKOR_00745"/>
<feature type="coiled-coil region" evidence="16">
    <location>
        <begin position="268"/>
        <end position="332"/>
    </location>
</feature>
<evidence type="ECO:0000259" key="19">
    <source>
        <dbReference type="Pfam" id="PF13614"/>
    </source>
</evidence>
<evidence type="ECO:0000256" key="13">
    <source>
        <dbReference type="ARBA" id="ARBA00023136"/>
    </source>
</evidence>
<comment type="similarity">
    <text evidence="3">Belongs to the etk/wzc family.</text>
</comment>
<keyword evidence="13 17" id="KW-0472">Membrane</keyword>
<feature type="domain" description="Polysaccharide chain length determinant N-terminal" evidence="18">
    <location>
        <begin position="12"/>
        <end position="107"/>
    </location>
</feature>
<dbReference type="NCBIfam" id="TIGR01007">
    <property type="entry name" value="eps_fam"/>
    <property type="match status" value="1"/>
</dbReference>
<dbReference type="Gene3D" id="3.40.50.300">
    <property type="entry name" value="P-loop containing nucleotide triphosphate hydrolases"/>
    <property type="match status" value="1"/>
</dbReference>
<evidence type="ECO:0000313" key="22">
    <source>
        <dbReference type="Proteomes" id="UP000033109"/>
    </source>
</evidence>
<keyword evidence="11" id="KW-0067">ATP-binding</keyword>
<evidence type="ECO:0000256" key="1">
    <source>
        <dbReference type="ARBA" id="ARBA00004429"/>
    </source>
</evidence>
<keyword evidence="7" id="KW-0808">Transferase</keyword>
<keyword evidence="10" id="KW-0418">Kinase</keyword>
<feature type="transmembrane region" description="Helical" evidence="17">
    <location>
        <begin position="493"/>
        <end position="512"/>
    </location>
</feature>
<evidence type="ECO:0000256" key="15">
    <source>
        <dbReference type="ARBA" id="ARBA00051245"/>
    </source>
</evidence>
<dbReference type="PANTHER" id="PTHR32309:SF13">
    <property type="entry name" value="FERRIC ENTEROBACTIN TRANSPORT PROTEIN FEPE"/>
    <property type="match status" value="1"/>
</dbReference>
<evidence type="ECO:0000256" key="14">
    <source>
        <dbReference type="ARBA" id="ARBA00023137"/>
    </source>
</evidence>
<evidence type="ECO:0000256" key="11">
    <source>
        <dbReference type="ARBA" id="ARBA00022840"/>
    </source>
</evidence>
<accession>A0A0E3ZBQ5</accession>
<evidence type="ECO:0000256" key="16">
    <source>
        <dbReference type="SAM" id="Coils"/>
    </source>
</evidence>
<keyword evidence="5" id="KW-1003">Cell membrane</keyword>
<evidence type="ECO:0000256" key="9">
    <source>
        <dbReference type="ARBA" id="ARBA00022741"/>
    </source>
</evidence>
<dbReference type="SUPFAM" id="SSF52540">
    <property type="entry name" value="P-loop containing nucleoside triphosphate hydrolases"/>
    <property type="match status" value="1"/>
</dbReference>
<feature type="domain" description="AAA" evidence="19">
    <location>
        <begin position="578"/>
        <end position="702"/>
    </location>
</feature>
<dbReference type="KEGG" id="pko:PKOR_00745"/>
<dbReference type="Pfam" id="PF13807">
    <property type="entry name" value="GNVR"/>
    <property type="match status" value="1"/>
</dbReference>
<evidence type="ECO:0000259" key="18">
    <source>
        <dbReference type="Pfam" id="PF02706"/>
    </source>
</evidence>
<dbReference type="GO" id="GO:0004715">
    <property type="term" value="F:non-membrane spanning protein tyrosine kinase activity"/>
    <property type="evidence" value="ECO:0007669"/>
    <property type="project" value="UniProtKB-EC"/>
</dbReference>
<gene>
    <name evidence="21" type="ORF">PKOR_00745</name>
</gene>
<dbReference type="EMBL" id="CP009621">
    <property type="protein sequence ID" value="AKD01938.1"/>
    <property type="molecule type" value="Genomic_DNA"/>
</dbReference>
<dbReference type="InterPro" id="IPR032807">
    <property type="entry name" value="GNVR"/>
</dbReference>
<dbReference type="GO" id="GO:0005524">
    <property type="term" value="F:ATP binding"/>
    <property type="evidence" value="ECO:0007669"/>
    <property type="project" value="UniProtKB-KW"/>
</dbReference>
<dbReference type="CDD" id="cd05387">
    <property type="entry name" value="BY-kinase"/>
    <property type="match status" value="1"/>
</dbReference>
<evidence type="ECO:0000256" key="17">
    <source>
        <dbReference type="SAM" id="Phobius"/>
    </source>
</evidence>
<evidence type="ECO:0000259" key="20">
    <source>
        <dbReference type="Pfam" id="PF13807"/>
    </source>
</evidence>
<dbReference type="InterPro" id="IPR025669">
    <property type="entry name" value="AAA_dom"/>
</dbReference>
<feature type="transmembrane region" description="Helical" evidence="17">
    <location>
        <begin position="26"/>
        <end position="45"/>
    </location>
</feature>
<evidence type="ECO:0000256" key="5">
    <source>
        <dbReference type="ARBA" id="ARBA00022475"/>
    </source>
</evidence>
<dbReference type="EC" id="2.7.10.2" evidence="4"/>
<keyword evidence="22" id="KW-1185">Reference proteome</keyword>
<keyword evidence="6" id="KW-0997">Cell inner membrane</keyword>
<comment type="subcellular location">
    <subcellularLocation>
        <location evidence="1">Cell inner membrane</location>
        <topology evidence="1">Multi-pass membrane protein</topology>
    </subcellularLocation>
</comment>
<keyword evidence="9" id="KW-0547">Nucleotide-binding</keyword>
<dbReference type="Proteomes" id="UP000033109">
    <property type="component" value="Chromosome"/>
</dbReference>
<evidence type="ECO:0000256" key="8">
    <source>
        <dbReference type="ARBA" id="ARBA00022692"/>
    </source>
</evidence>
<keyword evidence="12 17" id="KW-1133">Transmembrane helix</keyword>
<evidence type="ECO:0000256" key="2">
    <source>
        <dbReference type="ARBA" id="ARBA00007316"/>
    </source>
</evidence>
<proteinExistence type="inferred from homology"/>
<evidence type="ECO:0000256" key="12">
    <source>
        <dbReference type="ARBA" id="ARBA00022989"/>
    </source>
</evidence>
<feature type="domain" description="Tyrosine-protein kinase G-rich" evidence="20">
    <location>
        <begin position="435"/>
        <end position="514"/>
    </location>
</feature>
<organism evidence="21 22">
    <name type="scientific">Pontibacter korlensis</name>
    <dbReference type="NCBI Taxonomy" id="400092"/>
    <lineage>
        <taxon>Bacteria</taxon>
        <taxon>Pseudomonadati</taxon>
        <taxon>Bacteroidota</taxon>
        <taxon>Cytophagia</taxon>
        <taxon>Cytophagales</taxon>
        <taxon>Hymenobacteraceae</taxon>
        <taxon>Pontibacter</taxon>
    </lineage>
</organism>
<dbReference type="InterPro" id="IPR005702">
    <property type="entry name" value="Wzc-like_C"/>
</dbReference>
<dbReference type="PANTHER" id="PTHR32309">
    <property type="entry name" value="TYROSINE-PROTEIN KINASE"/>
    <property type="match status" value="1"/>
</dbReference>
<comment type="catalytic activity">
    <reaction evidence="15">
        <text>L-tyrosyl-[protein] + ATP = O-phospho-L-tyrosyl-[protein] + ADP + H(+)</text>
        <dbReference type="Rhea" id="RHEA:10596"/>
        <dbReference type="Rhea" id="RHEA-COMP:10136"/>
        <dbReference type="Rhea" id="RHEA-COMP:20101"/>
        <dbReference type="ChEBI" id="CHEBI:15378"/>
        <dbReference type="ChEBI" id="CHEBI:30616"/>
        <dbReference type="ChEBI" id="CHEBI:46858"/>
        <dbReference type="ChEBI" id="CHEBI:61978"/>
        <dbReference type="ChEBI" id="CHEBI:456216"/>
        <dbReference type="EC" id="2.7.10.2"/>
    </reaction>
</comment>
<keyword evidence="8 17" id="KW-0812">Transmembrane</keyword>